<reference evidence="2 3" key="1">
    <citation type="journal article" date="2015" name="Genome Biol. Evol.">
        <title>Comparative Genomics of a Bacterivorous Green Alga Reveals Evolutionary Causalities and Consequences of Phago-Mixotrophic Mode of Nutrition.</title>
        <authorList>
            <person name="Burns J.A."/>
            <person name="Paasch A."/>
            <person name="Narechania A."/>
            <person name="Kim E."/>
        </authorList>
    </citation>
    <scope>NUCLEOTIDE SEQUENCE [LARGE SCALE GENOMIC DNA]</scope>
    <source>
        <strain evidence="2 3">PLY_AMNH</strain>
    </source>
</reference>
<keyword evidence="3" id="KW-1185">Reference proteome</keyword>
<sequence length="202" mass="22622">HSSDGYRLHAGHHQSRSDEPSWAYANRTACSSGGNACYFRETSACSYAEIGSPRRDMFLERNVNPGTLAKTSSKTGLSVFALSTEMFLFLMQYDSRLHIDLNSAMAHIGWDTLPRPILALHVRHGKRTSETPFVPTERFLEVLRLAKAAHGFRSVFLFTDSMEVMEEIGNHSEAEELTIASLDRPTSTPRWKNGKGVRALPH</sequence>
<evidence type="ECO:0000256" key="1">
    <source>
        <dbReference type="SAM" id="MobiDB-lite"/>
    </source>
</evidence>
<feature type="region of interest" description="Disordered" evidence="1">
    <location>
        <begin position="182"/>
        <end position="202"/>
    </location>
</feature>
<evidence type="ECO:0000313" key="3">
    <source>
        <dbReference type="Proteomes" id="UP001190700"/>
    </source>
</evidence>
<name>A0AAE0L326_9CHLO</name>
<dbReference type="AlphaFoldDB" id="A0AAE0L326"/>
<dbReference type="EMBL" id="LGRX02010627">
    <property type="protein sequence ID" value="KAK3269989.1"/>
    <property type="molecule type" value="Genomic_DNA"/>
</dbReference>
<gene>
    <name evidence="2" type="ORF">CYMTET_21592</name>
</gene>
<accession>A0AAE0L326</accession>
<proteinExistence type="predicted"/>
<dbReference type="Proteomes" id="UP001190700">
    <property type="component" value="Unassembled WGS sequence"/>
</dbReference>
<feature type="non-terminal residue" evidence="2">
    <location>
        <position position="1"/>
    </location>
</feature>
<comment type="caution">
    <text evidence="2">The sequence shown here is derived from an EMBL/GenBank/DDBJ whole genome shotgun (WGS) entry which is preliminary data.</text>
</comment>
<organism evidence="2 3">
    <name type="scientific">Cymbomonas tetramitiformis</name>
    <dbReference type="NCBI Taxonomy" id="36881"/>
    <lineage>
        <taxon>Eukaryota</taxon>
        <taxon>Viridiplantae</taxon>
        <taxon>Chlorophyta</taxon>
        <taxon>Pyramimonadophyceae</taxon>
        <taxon>Pyramimonadales</taxon>
        <taxon>Pyramimonadaceae</taxon>
        <taxon>Cymbomonas</taxon>
    </lineage>
</organism>
<evidence type="ECO:0000313" key="2">
    <source>
        <dbReference type="EMBL" id="KAK3269989.1"/>
    </source>
</evidence>
<protein>
    <submittedName>
        <fullName evidence="2">Uncharacterized protein</fullName>
    </submittedName>
</protein>